<dbReference type="InterPro" id="IPR001647">
    <property type="entry name" value="HTH_TetR"/>
</dbReference>
<dbReference type="InterPro" id="IPR009057">
    <property type="entry name" value="Homeodomain-like_sf"/>
</dbReference>
<dbReference type="EMBL" id="CP049742">
    <property type="protein sequence ID" value="QPC48173.1"/>
    <property type="molecule type" value="Genomic_DNA"/>
</dbReference>
<feature type="DNA-binding region" description="H-T-H motif" evidence="4">
    <location>
        <begin position="23"/>
        <end position="42"/>
    </location>
</feature>
<name>A0A7S8HGR5_9BACI</name>
<evidence type="ECO:0000256" key="4">
    <source>
        <dbReference type="PROSITE-ProRule" id="PRU00335"/>
    </source>
</evidence>
<organism evidence="6 7">
    <name type="scientific">Mangrovibacillus cuniculi</name>
    <dbReference type="NCBI Taxonomy" id="2593652"/>
    <lineage>
        <taxon>Bacteria</taxon>
        <taxon>Bacillati</taxon>
        <taxon>Bacillota</taxon>
        <taxon>Bacilli</taxon>
        <taxon>Bacillales</taxon>
        <taxon>Bacillaceae</taxon>
        <taxon>Mangrovibacillus</taxon>
    </lineage>
</organism>
<dbReference type="PRINTS" id="PR00455">
    <property type="entry name" value="HTHTETR"/>
</dbReference>
<evidence type="ECO:0000259" key="5">
    <source>
        <dbReference type="PROSITE" id="PS50977"/>
    </source>
</evidence>
<evidence type="ECO:0000256" key="2">
    <source>
        <dbReference type="ARBA" id="ARBA00023125"/>
    </source>
</evidence>
<evidence type="ECO:0000313" key="7">
    <source>
        <dbReference type="Proteomes" id="UP000593626"/>
    </source>
</evidence>
<evidence type="ECO:0000256" key="3">
    <source>
        <dbReference type="ARBA" id="ARBA00023163"/>
    </source>
</evidence>
<accession>A0A7S8HGR5</accession>
<dbReference type="PANTHER" id="PTHR47506">
    <property type="entry name" value="TRANSCRIPTIONAL REGULATORY PROTEIN"/>
    <property type="match status" value="1"/>
</dbReference>
<keyword evidence="7" id="KW-1185">Reference proteome</keyword>
<reference evidence="6 7" key="1">
    <citation type="submission" date="2019-07" db="EMBL/GenBank/DDBJ databases">
        <title>Genome sequence of 2 isolates from Red Sea Mangroves.</title>
        <authorList>
            <person name="Sefrji F."/>
            <person name="Michoud G."/>
            <person name="Merlino G."/>
            <person name="Daffonchio D."/>
        </authorList>
    </citation>
    <scope>NUCLEOTIDE SEQUENCE [LARGE SCALE GENOMIC DNA]</scope>
    <source>
        <strain evidence="6 7">R1DC41</strain>
    </source>
</reference>
<protein>
    <submittedName>
        <fullName evidence="6">TetR/AcrR family transcriptional regulator</fullName>
    </submittedName>
</protein>
<dbReference type="Gene3D" id="1.10.357.10">
    <property type="entry name" value="Tetracycline Repressor, domain 2"/>
    <property type="match status" value="1"/>
</dbReference>
<dbReference type="Pfam" id="PF00440">
    <property type="entry name" value="TetR_N"/>
    <property type="match status" value="1"/>
</dbReference>
<dbReference type="GO" id="GO:0003677">
    <property type="term" value="F:DNA binding"/>
    <property type="evidence" value="ECO:0007669"/>
    <property type="project" value="UniProtKB-UniRule"/>
</dbReference>
<sequence length="185" mass="21658">MSKQTVITEAMRLFAEKGYDGASLSMIAKAAGMKTPSLYAHVESKDDLFLTAFSEVMKKEEETMKRAMKDQRGKERLKAIFTFYTDPNGRELERAFYLRALFFPPEHLEKDIKQMVIHVETMMSHELVQTLRELELLVLEENWIHSFYALMDGLLLEQRLYEDEELQQRIVSAWATLEALLKEEK</sequence>
<keyword evidence="2 4" id="KW-0238">DNA-binding</keyword>
<keyword evidence="1" id="KW-0805">Transcription regulation</keyword>
<keyword evidence="3" id="KW-0804">Transcription</keyword>
<dbReference type="KEGG" id="mcui:G8O30_15155"/>
<dbReference type="Proteomes" id="UP000593626">
    <property type="component" value="Chromosome"/>
</dbReference>
<evidence type="ECO:0000313" key="6">
    <source>
        <dbReference type="EMBL" id="QPC48173.1"/>
    </source>
</evidence>
<dbReference type="SUPFAM" id="SSF46689">
    <property type="entry name" value="Homeodomain-like"/>
    <property type="match status" value="1"/>
</dbReference>
<dbReference type="AlphaFoldDB" id="A0A7S8HGR5"/>
<feature type="domain" description="HTH tetR-type" evidence="5">
    <location>
        <begin position="1"/>
        <end position="60"/>
    </location>
</feature>
<dbReference type="PANTHER" id="PTHR47506:SF1">
    <property type="entry name" value="HTH-TYPE TRANSCRIPTIONAL REGULATOR YJDC"/>
    <property type="match status" value="1"/>
</dbReference>
<dbReference type="Gene3D" id="1.10.10.60">
    <property type="entry name" value="Homeodomain-like"/>
    <property type="match status" value="1"/>
</dbReference>
<dbReference type="RefSeq" id="WP_239672856.1">
    <property type="nucleotide sequence ID" value="NZ_CP049742.1"/>
</dbReference>
<dbReference type="PROSITE" id="PS50977">
    <property type="entry name" value="HTH_TETR_2"/>
    <property type="match status" value="1"/>
</dbReference>
<gene>
    <name evidence="6" type="ORF">G8O30_15155</name>
</gene>
<evidence type="ECO:0000256" key="1">
    <source>
        <dbReference type="ARBA" id="ARBA00023015"/>
    </source>
</evidence>
<proteinExistence type="predicted"/>